<dbReference type="AlphaFoldDB" id="A0A673B3X1"/>
<evidence type="ECO:0000256" key="1">
    <source>
        <dbReference type="SAM" id="MobiDB-lite"/>
    </source>
</evidence>
<protein>
    <submittedName>
        <fullName evidence="2">Uncharacterized protein</fullName>
    </submittedName>
</protein>
<evidence type="ECO:0000313" key="2">
    <source>
        <dbReference type="Ensembl" id="ENSSORP00005036495.1"/>
    </source>
</evidence>
<reference evidence="2" key="2">
    <citation type="submission" date="2025-09" db="UniProtKB">
        <authorList>
            <consortium name="Ensembl"/>
        </authorList>
    </citation>
    <scope>IDENTIFICATION</scope>
</reference>
<proteinExistence type="predicted"/>
<dbReference type="InParanoid" id="A0A673B3X1"/>
<dbReference type="Ensembl" id="ENSSORT00005037459.1">
    <property type="protein sequence ID" value="ENSSORP00005036495.1"/>
    <property type="gene ID" value="ENSSORG00005017204.1"/>
</dbReference>
<accession>A0A673B3X1</accession>
<evidence type="ECO:0000313" key="3">
    <source>
        <dbReference type="Proteomes" id="UP000472271"/>
    </source>
</evidence>
<keyword evidence="3" id="KW-1185">Reference proteome</keyword>
<reference evidence="2" key="1">
    <citation type="submission" date="2025-08" db="UniProtKB">
        <authorList>
            <consortium name="Ensembl"/>
        </authorList>
    </citation>
    <scope>IDENTIFICATION</scope>
</reference>
<sequence>MWTRILGRAVRPAALRPGSGPAAPAGTGLTAAVRRMGTHGRKEPREPLNSPKRAKEFIYRLQPAERSCLLGELQGFESRARAQGEGGAKVKGQGQFRDRLESRKTGLIQNRFISL</sequence>
<feature type="compositionally biased region" description="Low complexity" evidence="1">
    <location>
        <begin position="11"/>
        <end position="32"/>
    </location>
</feature>
<dbReference type="Proteomes" id="UP000472271">
    <property type="component" value="Unassembled WGS sequence"/>
</dbReference>
<name>A0A673B3X1_9TELE</name>
<organism evidence="2 3">
    <name type="scientific">Sphaeramia orbicularis</name>
    <name type="common">orbiculate cardinalfish</name>
    <dbReference type="NCBI Taxonomy" id="375764"/>
    <lineage>
        <taxon>Eukaryota</taxon>
        <taxon>Metazoa</taxon>
        <taxon>Chordata</taxon>
        <taxon>Craniata</taxon>
        <taxon>Vertebrata</taxon>
        <taxon>Euteleostomi</taxon>
        <taxon>Actinopterygii</taxon>
        <taxon>Neopterygii</taxon>
        <taxon>Teleostei</taxon>
        <taxon>Neoteleostei</taxon>
        <taxon>Acanthomorphata</taxon>
        <taxon>Gobiaria</taxon>
        <taxon>Kurtiformes</taxon>
        <taxon>Apogonoidei</taxon>
        <taxon>Apogonidae</taxon>
        <taxon>Apogoninae</taxon>
        <taxon>Sphaeramia</taxon>
    </lineage>
</organism>
<feature type="region of interest" description="Disordered" evidence="1">
    <location>
        <begin position="1"/>
        <end position="53"/>
    </location>
</feature>